<reference evidence="1 2" key="1">
    <citation type="journal article" date="2018" name="Front. Plant Sci.">
        <title>Red Clover (Trifolium pratense) and Zigzag Clover (T. medium) - A Picture of Genomic Similarities and Differences.</title>
        <authorList>
            <person name="Dluhosova J."/>
            <person name="Istvanek J."/>
            <person name="Nedelnik J."/>
            <person name="Repkova J."/>
        </authorList>
    </citation>
    <scope>NUCLEOTIDE SEQUENCE [LARGE SCALE GENOMIC DNA]</scope>
    <source>
        <strain evidence="2">cv. 10/8</strain>
        <tissue evidence="1">Leaf</tissue>
    </source>
</reference>
<dbReference type="EMBL" id="LXQA011401756">
    <property type="protein sequence ID" value="MCI95968.1"/>
    <property type="molecule type" value="Genomic_DNA"/>
</dbReference>
<dbReference type="Proteomes" id="UP000265520">
    <property type="component" value="Unassembled WGS sequence"/>
</dbReference>
<comment type="caution">
    <text evidence="1">The sequence shown here is derived from an EMBL/GenBank/DDBJ whole genome shotgun (WGS) entry which is preliminary data.</text>
</comment>
<protein>
    <submittedName>
        <fullName evidence="1">Uncharacterized protein</fullName>
    </submittedName>
</protein>
<feature type="non-terminal residue" evidence="1">
    <location>
        <position position="1"/>
    </location>
</feature>
<evidence type="ECO:0000313" key="2">
    <source>
        <dbReference type="Proteomes" id="UP000265520"/>
    </source>
</evidence>
<name>A0A392W5N9_9FABA</name>
<keyword evidence="2" id="KW-1185">Reference proteome</keyword>
<accession>A0A392W5N9</accession>
<sequence>VAATCAKL</sequence>
<organism evidence="1 2">
    <name type="scientific">Trifolium medium</name>
    <dbReference type="NCBI Taxonomy" id="97028"/>
    <lineage>
        <taxon>Eukaryota</taxon>
        <taxon>Viridiplantae</taxon>
        <taxon>Streptophyta</taxon>
        <taxon>Embryophyta</taxon>
        <taxon>Tracheophyta</taxon>
        <taxon>Spermatophyta</taxon>
        <taxon>Magnoliopsida</taxon>
        <taxon>eudicotyledons</taxon>
        <taxon>Gunneridae</taxon>
        <taxon>Pentapetalae</taxon>
        <taxon>rosids</taxon>
        <taxon>fabids</taxon>
        <taxon>Fabales</taxon>
        <taxon>Fabaceae</taxon>
        <taxon>Papilionoideae</taxon>
        <taxon>50 kb inversion clade</taxon>
        <taxon>NPAAA clade</taxon>
        <taxon>Hologalegina</taxon>
        <taxon>IRL clade</taxon>
        <taxon>Trifolieae</taxon>
        <taxon>Trifolium</taxon>
    </lineage>
</organism>
<evidence type="ECO:0000313" key="1">
    <source>
        <dbReference type="EMBL" id="MCI95968.1"/>
    </source>
</evidence>
<proteinExistence type="predicted"/>